<proteinExistence type="predicted"/>
<protein>
    <submittedName>
        <fullName evidence="2">Membrane protein</fullName>
    </submittedName>
</protein>
<dbReference type="Proteomes" id="UP000018895">
    <property type="component" value="Unassembled WGS sequence"/>
</dbReference>
<evidence type="ECO:0000313" key="3">
    <source>
        <dbReference type="Proteomes" id="UP000018895"/>
    </source>
</evidence>
<feature type="transmembrane region" description="Helical" evidence="1">
    <location>
        <begin position="47"/>
        <end position="71"/>
    </location>
</feature>
<dbReference type="STRING" id="1236971.JCM9152_472"/>
<dbReference type="RefSeq" id="WP_158318422.1">
    <property type="nucleotide sequence ID" value="NZ_BAUU01000003.1"/>
</dbReference>
<reference evidence="2" key="1">
    <citation type="journal article" date="2014" name="Genome Announc.">
        <title>Draft Genome Sequences of Three Alkaliphilic Bacillus Strains, Bacillus wakoensis JCM 9140T, Bacillus akibai JCM 9157T, and Bacillus hemicellulosilyticus JCM 9152T.</title>
        <authorList>
            <person name="Yuki M."/>
            <person name="Oshima K."/>
            <person name="Suda W."/>
            <person name="Oshida Y."/>
            <person name="Kitamura K."/>
            <person name="Iida T."/>
            <person name="Hattori M."/>
            <person name="Ohkuma M."/>
        </authorList>
    </citation>
    <scope>NUCLEOTIDE SEQUENCE [LARGE SCALE GENOMIC DNA]</scope>
    <source>
        <strain evidence="2">JCM 9152</strain>
    </source>
</reference>
<sequence>MPLSKTKTFVLALVSLLLAASLMIFPKEALEASIRGMQMWWNVVFPSLLPFFIVSELLIGFGVVTFIGALLEP</sequence>
<name>W4QAP9_9BACI</name>
<keyword evidence="1" id="KW-0812">Transmembrane</keyword>
<accession>W4QAP9</accession>
<dbReference type="AlphaFoldDB" id="W4QAP9"/>
<evidence type="ECO:0000256" key="1">
    <source>
        <dbReference type="SAM" id="Phobius"/>
    </source>
</evidence>
<dbReference type="EMBL" id="BAUU01000003">
    <property type="protein sequence ID" value="GAE29131.1"/>
    <property type="molecule type" value="Genomic_DNA"/>
</dbReference>
<dbReference type="OrthoDB" id="1645614at2"/>
<keyword evidence="3" id="KW-1185">Reference proteome</keyword>
<comment type="caution">
    <text evidence="2">The sequence shown here is derived from an EMBL/GenBank/DDBJ whole genome shotgun (WGS) entry which is preliminary data.</text>
</comment>
<keyword evidence="1" id="KW-1133">Transmembrane helix</keyword>
<gene>
    <name evidence="2" type="ORF">JCM9152_472</name>
</gene>
<keyword evidence="1" id="KW-0472">Membrane</keyword>
<evidence type="ECO:0000313" key="2">
    <source>
        <dbReference type="EMBL" id="GAE29131.1"/>
    </source>
</evidence>
<organism evidence="2 3">
    <name type="scientific">Halalkalibacter hemicellulosilyticusJCM 9152</name>
    <dbReference type="NCBI Taxonomy" id="1236971"/>
    <lineage>
        <taxon>Bacteria</taxon>
        <taxon>Bacillati</taxon>
        <taxon>Bacillota</taxon>
        <taxon>Bacilli</taxon>
        <taxon>Bacillales</taxon>
        <taxon>Bacillaceae</taxon>
        <taxon>Halalkalibacter</taxon>
    </lineage>
</organism>